<name>A0A4Y5Z4T3_9GAMM</name>
<dbReference type="KEGG" id="lpy:FIV34_12345"/>
<proteinExistence type="predicted"/>
<dbReference type="OrthoDB" id="5956785at2"/>
<dbReference type="RefSeq" id="WP_139983178.1">
    <property type="nucleotide sequence ID" value="NZ_CP041046.1"/>
</dbReference>
<accession>A0A4Y5Z4T3</accession>
<evidence type="ECO:0000313" key="1">
    <source>
        <dbReference type="EMBL" id="QDE39946.1"/>
    </source>
</evidence>
<sequence length="170" mass="17922">MAAAAAMLLSACGGKAVIDADASRMVAASPDSPWLTVENKGAAVLNVKGLDTTAHVQVAPDVVSVIQAQLRRDLQPKYFTDLIVGCRNMQVVVAAAPKADTPVTTIDMQADCRIVARGKVVAKGYRVSQSMPLNAAEPRFDVQVPALLQSASRDLASQLWTDVVATGVHR</sequence>
<dbReference type="EMBL" id="CP041046">
    <property type="protein sequence ID" value="QDE39946.1"/>
    <property type="molecule type" value="Genomic_DNA"/>
</dbReference>
<evidence type="ECO:0000313" key="2">
    <source>
        <dbReference type="Proteomes" id="UP000316093"/>
    </source>
</evidence>
<keyword evidence="2" id="KW-1185">Reference proteome</keyword>
<dbReference type="AlphaFoldDB" id="A0A4Y5Z4T3"/>
<organism evidence="1 2">
    <name type="scientific">Luteibacter pinisoli</name>
    <dbReference type="NCBI Taxonomy" id="2589080"/>
    <lineage>
        <taxon>Bacteria</taxon>
        <taxon>Pseudomonadati</taxon>
        <taxon>Pseudomonadota</taxon>
        <taxon>Gammaproteobacteria</taxon>
        <taxon>Lysobacterales</taxon>
        <taxon>Rhodanobacteraceae</taxon>
        <taxon>Luteibacter</taxon>
    </lineage>
</organism>
<protein>
    <submittedName>
        <fullName evidence="1">Uncharacterized protein</fullName>
    </submittedName>
</protein>
<gene>
    <name evidence="1" type="ORF">FIV34_12345</name>
</gene>
<dbReference type="Proteomes" id="UP000316093">
    <property type="component" value="Chromosome"/>
</dbReference>
<reference evidence="1 2" key="1">
    <citation type="submission" date="2019-06" db="EMBL/GenBank/DDBJ databases">
        <title>A complete genome sequence for Luteibacter pinisoli MAH-14.</title>
        <authorList>
            <person name="Baltrus D.A."/>
        </authorList>
    </citation>
    <scope>NUCLEOTIDE SEQUENCE [LARGE SCALE GENOMIC DNA]</scope>
    <source>
        <strain evidence="1 2">MAH-14</strain>
    </source>
</reference>